<dbReference type="InterPro" id="IPR044718">
    <property type="entry name" value="HOS1"/>
</dbReference>
<dbReference type="OrthoDB" id="20729at2759"/>
<evidence type="ECO:0000313" key="7">
    <source>
        <dbReference type="Proteomes" id="UP001153076"/>
    </source>
</evidence>
<dbReference type="PROSITE" id="PS50089">
    <property type="entry name" value="ZF_RING_2"/>
    <property type="match status" value="1"/>
</dbReference>
<dbReference type="Proteomes" id="UP001153076">
    <property type="component" value="Unassembled WGS sequence"/>
</dbReference>
<keyword evidence="3" id="KW-0863">Zinc-finger</keyword>
<dbReference type="PANTHER" id="PTHR47358:SF2">
    <property type="entry name" value="E3 UBIQUITIN-PROTEIN LIGASE HOS1"/>
    <property type="match status" value="1"/>
</dbReference>
<protein>
    <recommendedName>
        <fullName evidence="5">RING-type domain-containing protein</fullName>
    </recommendedName>
</protein>
<organism evidence="6 7">
    <name type="scientific">Carnegiea gigantea</name>
    <dbReference type="NCBI Taxonomy" id="171969"/>
    <lineage>
        <taxon>Eukaryota</taxon>
        <taxon>Viridiplantae</taxon>
        <taxon>Streptophyta</taxon>
        <taxon>Embryophyta</taxon>
        <taxon>Tracheophyta</taxon>
        <taxon>Spermatophyta</taxon>
        <taxon>Magnoliopsida</taxon>
        <taxon>eudicotyledons</taxon>
        <taxon>Gunneridae</taxon>
        <taxon>Pentapetalae</taxon>
        <taxon>Caryophyllales</taxon>
        <taxon>Cactineae</taxon>
        <taxon>Cactaceae</taxon>
        <taxon>Cactoideae</taxon>
        <taxon>Echinocereeae</taxon>
        <taxon>Carnegiea</taxon>
    </lineage>
</organism>
<accession>A0A9Q1QJQ1</accession>
<dbReference type="Gene3D" id="3.30.40.10">
    <property type="entry name" value="Zinc/RING finger domain, C3HC4 (zinc finger)"/>
    <property type="match status" value="1"/>
</dbReference>
<comment type="caution">
    <text evidence="6">The sequence shown here is derived from an EMBL/GenBank/DDBJ whole genome shotgun (WGS) entry which is preliminary data.</text>
</comment>
<dbReference type="Pfam" id="PF13934">
    <property type="entry name" value="ELYS"/>
    <property type="match status" value="1"/>
</dbReference>
<keyword evidence="3" id="KW-0479">Metal-binding</keyword>
<evidence type="ECO:0000256" key="4">
    <source>
        <dbReference type="SAM" id="MobiDB-lite"/>
    </source>
</evidence>
<dbReference type="GO" id="GO:0004842">
    <property type="term" value="F:ubiquitin-protein transferase activity"/>
    <property type="evidence" value="ECO:0007669"/>
    <property type="project" value="InterPro"/>
</dbReference>
<dbReference type="GO" id="GO:0016567">
    <property type="term" value="P:protein ubiquitination"/>
    <property type="evidence" value="ECO:0007669"/>
    <property type="project" value="InterPro"/>
</dbReference>
<dbReference type="InterPro" id="IPR025151">
    <property type="entry name" value="ELYS_dom"/>
</dbReference>
<reference evidence="6" key="1">
    <citation type="submission" date="2022-04" db="EMBL/GenBank/DDBJ databases">
        <title>Carnegiea gigantea Genome sequencing and assembly v2.</title>
        <authorList>
            <person name="Copetti D."/>
            <person name="Sanderson M.J."/>
            <person name="Burquez A."/>
            <person name="Wojciechowski M.F."/>
        </authorList>
    </citation>
    <scope>NUCLEOTIDE SEQUENCE</scope>
    <source>
        <strain evidence="6">SGP5-SGP5p</strain>
        <tissue evidence="6">Aerial part</tissue>
    </source>
</reference>
<dbReference type="PANTHER" id="PTHR47358">
    <property type="entry name" value="E3 UBIQUITIN-PROTEIN LIGASE HOS1"/>
    <property type="match status" value="1"/>
</dbReference>
<keyword evidence="7" id="KW-1185">Reference proteome</keyword>
<evidence type="ECO:0000256" key="2">
    <source>
        <dbReference type="ARBA" id="ARBA00023242"/>
    </source>
</evidence>
<keyword evidence="3" id="KW-0862">Zinc</keyword>
<evidence type="ECO:0000256" key="3">
    <source>
        <dbReference type="PROSITE-ProRule" id="PRU00175"/>
    </source>
</evidence>
<name>A0A9Q1QJQ1_9CARY</name>
<feature type="region of interest" description="Disordered" evidence="4">
    <location>
        <begin position="903"/>
        <end position="961"/>
    </location>
</feature>
<dbReference type="EMBL" id="JAKOGI010000100">
    <property type="protein sequence ID" value="KAJ8444359.1"/>
    <property type="molecule type" value="Genomic_DNA"/>
</dbReference>
<proteinExistence type="predicted"/>
<feature type="region of interest" description="Disordered" evidence="4">
    <location>
        <begin position="837"/>
        <end position="868"/>
    </location>
</feature>
<evidence type="ECO:0000259" key="5">
    <source>
        <dbReference type="PROSITE" id="PS50089"/>
    </source>
</evidence>
<evidence type="ECO:0000256" key="1">
    <source>
        <dbReference type="ARBA" id="ARBA00004123"/>
    </source>
</evidence>
<evidence type="ECO:0000313" key="6">
    <source>
        <dbReference type="EMBL" id="KAJ8444359.1"/>
    </source>
</evidence>
<dbReference type="InterPro" id="IPR001841">
    <property type="entry name" value="Znf_RING"/>
</dbReference>
<dbReference type="AlphaFoldDB" id="A0A9Q1QJQ1"/>
<dbReference type="GO" id="GO:0005634">
    <property type="term" value="C:nucleus"/>
    <property type="evidence" value="ECO:0007669"/>
    <property type="project" value="UniProtKB-SubCell"/>
</dbReference>
<feature type="compositionally biased region" description="Basic residues" evidence="4">
    <location>
        <begin position="952"/>
        <end position="961"/>
    </location>
</feature>
<gene>
    <name evidence="6" type="ORF">Cgig2_019917</name>
</gene>
<sequence>MERSRYAGPSFPCESTNGVRFAPSSSSQPDYTGEAVEDALQHLASIDLIDLCNEAKVERCRASRDLRNCGRLVESVLTSCGHASLCAECSQRCENCPICRTPLPKNGNILRPRLYYECVEAGLISKVCDDRLQEKEDAEAHLAADVQRLYSLFDVALENNLCCLICQCILYWIFERPVSFVMHFDLDLLRDHSDISEMKAKLGALLKISAKLSGLCNVLEVLDLSFKDTHSAKLDDLRLLQESILKTKQHMEMMMWCIRHEFLEGVKSRHSNYFSWRALFRERKSAAVNRAWPEPPELSGGSTGQDYASLFVEDALLNLEVDKGYEQQTQLELEVASLHKDGGSSLFRSKLEGLGGFYPFENVRAAVDVLFFCGSSDMVVAKRAIFLYYLFDRQWTIADDEWRHVIDDFAATFNVTKHFLLESFTYYLLDDHTDEALQVTDELMNFVLYEACRLLPEISGPESHPKIAKVLLERQNPDAALMFLRWSGRDYRADLMALSEAVTAVRVRVECALLTEAFMYQRMLWSKVKEKQLKHQLPVDASDNFEDEVRSWTDWVLVLVSEICSLCIRRNWVDRLIELPWNSDEERHLHKCLLDYATADPRKTAGSLLVVYYLQRHRYVDAYHVDCKLRALEEDFLSKNNVDEAILHRMNSAAHWRSGLVNKSLELLPEVEQQQLKTGGLPEDTVLCQNEADLQREAETPGQQDQAAAVSSTSSSMRSSILFPMEHGASFRSSNSGISKTDGYAGDTQSDLVNLASPSISHGKFFTPSERLPGTPFNTVSNFKLDDMLTPGIRSMRAQPIKDVGRTPSWLFQGDLRDTQLDEVPLPAVQNGVYGQFPKVSPPNSRRVMAKPATTPISNCGLFDDSPQDRYKTAYGKRLSPGEDSDRPRNAVISADLMDISWSQGENGSPAAHLNASGVQRWRSDETSDEEQQPSAEKLRGVSSHTAPMIRGPRRGRLLRR</sequence>
<feature type="domain" description="RING-type" evidence="5">
    <location>
        <begin position="69"/>
        <end position="100"/>
    </location>
</feature>
<comment type="subcellular location">
    <subcellularLocation>
        <location evidence="1">Nucleus</location>
    </subcellularLocation>
</comment>
<dbReference type="GO" id="GO:0008270">
    <property type="term" value="F:zinc ion binding"/>
    <property type="evidence" value="ECO:0007669"/>
    <property type="project" value="UniProtKB-KW"/>
</dbReference>
<keyword evidence="2" id="KW-0539">Nucleus</keyword>
<dbReference type="InterPro" id="IPR013083">
    <property type="entry name" value="Znf_RING/FYVE/PHD"/>
</dbReference>